<reference evidence="1" key="1">
    <citation type="submission" date="2014-09" db="EMBL/GenBank/DDBJ databases">
        <authorList>
            <person name="Magalhaes I.L.F."/>
            <person name="Oliveira U."/>
            <person name="Santos F.R."/>
            <person name="Vidigal T.H.D.A."/>
            <person name="Brescovit A.D."/>
            <person name="Santos A.J."/>
        </authorList>
    </citation>
    <scope>NUCLEOTIDE SEQUENCE</scope>
    <source>
        <tissue evidence="1">Shoot tissue taken approximately 20 cm above the soil surface</tissue>
    </source>
</reference>
<accession>A0A0A8YK79</accession>
<sequence>MTPFGGVPLQFGWEKSGAR</sequence>
<reference evidence="1" key="2">
    <citation type="journal article" date="2015" name="Data Brief">
        <title>Shoot transcriptome of the giant reed, Arundo donax.</title>
        <authorList>
            <person name="Barrero R.A."/>
            <person name="Guerrero F.D."/>
            <person name="Moolhuijzen P."/>
            <person name="Goolsby J.A."/>
            <person name="Tidwell J."/>
            <person name="Bellgard S.E."/>
            <person name="Bellgard M.I."/>
        </authorList>
    </citation>
    <scope>NUCLEOTIDE SEQUENCE</scope>
    <source>
        <tissue evidence="1">Shoot tissue taken approximately 20 cm above the soil surface</tissue>
    </source>
</reference>
<organism evidence="1">
    <name type="scientific">Arundo donax</name>
    <name type="common">Giant reed</name>
    <name type="synonym">Donax arundinaceus</name>
    <dbReference type="NCBI Taxonomy" id="35708"/>
    <lineage>
        <taxon>Eukaryota</taxon>
        <taxon>Viridiplantae</taxon>
        <taxon>Streptophyta</taxon>
        <taxon>Embryophyta</taxon>
        <taxon>Tracheophyta</taxon>
        <taxon>Spermatophyta</taxon>
        <taxon>Magnoliopsida</taxon>
        <taxon>Liliopsida</taxon>
        <taxon>Poales</taxon>
        <taxon>Poaceae</taxon>
        <taxon>PACMAD clade</taxon>
        <taxon>Arundinoideae</taxon>
        <taxon>Arundineae</taxon>
        <taxon>Arundo</taxon>
    </lineage>
</organism>
<dbReference type="AlphaFoldDB" id="A0A0A8YK79"/>
<protein>
    <submittedName>
        <fullName evidence="1">Uncharacterized protein</fullName>
    </submittedName>
</protein>
<name>A0A0A8YK79_ARUDO</name>
<proteinExistence type="predicted"/>
<evidence type="ECO:0000313" key="1">
    <source>
        <dbReference type="EMBL" id="JAD25700.1"/>
    </source>
</evidence>
<dbReference type="EMBL" id="GBRH01272195">
    <property type="protein sequence ID" value="JAD25700.1"/>
    <property type="molecule type" value="Transcribed_RNA"/>
</dbReference>